<name>A0A151ZBJ7_TIELA</name>
<comment type="caution">
    <text evidence="2">The sequence shown here is derived from an EMBL/GenBank/DDBJ whole genome shotgun (WGS) entry which is preliminary data.</text>
</comment>
<protein>
    <submittedName>
        <fullName evidence="2">Uncharacterized protein</fullName>
    </submittedName>
</protein>
<dbReference type="EMBL" id="LODT01000035">
    <property type="protein sequence ID" value="KYQ91320.1"/>
    <property type="molecule type" value="Genomic_DNA"/>
</dbReference>
<feature type="region of interest" description="Disordered" evidence="1">
    <location>
        <begin position="97"/>
        <end position="202"/>
    </location>
</feature>
<feature type="compositionally biased region" description="Acidic residues" evidence="1">
    <location>
        <begin position="180"/>
        <end position="202"/>
    </location>
</feature>
<proteinExistence type="predicted"/>
<evidence type="ECO:0000313" key="3">
    <source>
        <dbReference type="Proteomes" id="UP000076078"/>
    </source>
</evidence>
<reference evidence="2 3" key="1">
    <citation type="submission" date="2015-12" db="EMBL/GenBank/DDBJ databases">
        <title>Dictyostelia acquired genes for synthesis and detection of signals that induce cell-type specialization by lateral gene transfer from prokaryotes.</title>
        <authorList>
            <person name="Gloeckner G."/>
            <person name="Schaap P."/>
        </authorList>
    </citation>
    <scope>NUCLEOTIDE SEQUENCE [LARGE SCALE GENOMIC DNA]</scope>
    <source>
        <strain evidence="2 3">TK</strain>
    </source>
</reference>
<sequence>MYQLLQTSSASLERTSNGRSPSQMDELLLLLENTYITKPLHKQDCQNDSPLTSPISTAIIHIQITKQPLQQQQVPQQFSKQEDHIPPAPVQLEKDLQDEMESEKEINTSSDSQEEDDEEVEDDDSEYEESSEEEEDDEEDDESYESEEEENEESEIEDEEETDSDHIKTIRKSSFFKSNDDDDDNESDSESEQYDYESEYEETSDNLIINEFEELIPNYSFNYVITPPKDTSQSPCLQAESDDEEMDIDSTEYQERMKLSLLEKDKDILNSIRSSSPNPIKFIPTWFGNEDEQMIKLILREYQDYLFREHEIESEDQCIRSPKPFIGRVHRRPIQFHSSDCEFVTLDTVKVFRWDIQPIGRPLKIHKSFVFLTHWDVDSGLPVRFQKILSLSNKDLWQREYKSTLTPSSSSNSLSSMISCSSATSSSRLNSYIYCSPIFDSDSEYQYSVHSDKYPIDYLPRSSPKLARRRNFSHPSLLLTSHIYSHSLIPQDEFNFKNLNNTLDSAEDDCNF</sequence>
<evidence type="ECO:0000256" key="1">
    <source>
        <dbReference type="SAM" id="MobiDB-lite"/>
    </source>
</evidence>
<gene>
    <name evidence="2" type="ORF">DLAC_08266</name>
</gene>
<accession>A0A151ZBJ7</accession>
<dbReference type="Proteomes" id="UP000076078">
    <property type="component" value="Unassembled WGS sequence"/>
</dbReference>
<feature type="compositionally biased region" description="Acidic residues" evidence="1">
    <location>
        <begin position="112"/>
        <end position="163"/>
    </location>
</feature>
<evidence type="ECO:0000313" key="2">
    <source>
        <dbReference type="EMBL" id="KYQ91320.1"/>
    </source>
</evidence>
<dbReference type="InParanoid" id="A0A151ZBJ7"/>
<keyword evidence="3" id="KW-1185">Reference proteome</keyword>
<feature type="region of interest" description="Disordered" evidence="1">
    <location>
        <begin position="1"/>
        <end position="23"/>
    </location>
</feature>
<dbReference type="OrthoDB" id="20934at2759"/>
<dbReference type="AlphaFoldDB" id="A0A151ZBJ7"/>
<organism evidence="2 3">
    <name type="scientific">Tieghemostelium lacteum</name>
    <name type="common">Slime mold</name>
    <name type="synonym">Dictyostelium lacteum</name>
    <dbReference type="NCBI Taxonomy" id="361077"/>
    <lineage>
        <taxon>Eukaryota</taxon>
        <taxon>Amoebozoa</taxon>
        <taxon>Evosea</taxon>
        <taxon>Eumycetozoa</taxon>
        <taxon>Dictyostelia</taxon>
        <taxon>Dictyosteliales</taxon>
        <taxon>Raperosteliaceae</taxon>
        <taxon>Tieghemostelium</taxon>
    </lineage>
</organism>